<keyword evidence="1" id="KW-1133">Transmembrane helix</keyword>
<feature type="transmembrane region" description="Helical" evidence="1">
    <location>
        <begin position="103"/>
        <end position="121"/>
    </location>
</feature>
<evidence type="ECO:0000256" key="1">
    <source>
        <dbReference type="SAM" id="Phobius"/>
    </source>
</evidence>
<keyword evidence="3" id="KW-1185">Reference proteome</keyword>
<proteinExistence type="predicted"/>
<gene>
    <name evidence="2" type="ORF">GJB61_08035</name>
</gene>
<accession>A0A7X2H3L9</accession>
<name>A0A7X2H3L9_9BACL</name>
<comment type="caution">
    <text evidence="2">The sequence shown here is derived from an EMBL/GenBank/DDBJ whole genome shotgun (WGS) entry which is preliminary data.</text>
</comment>
<dbReference type="RefSeq" id="WP_154117937.1">
    <property type="nucleotide sequence ID" value="NZ_WJXB01000002.1"/>
</dbReference>
<evidence type="ECO:0000313" key="2">
    <source>
        <dbReference type="EMBL" id="MRN52947.1"/>
    </source>
</evidence>
<reference evidence="2 3" key="1">
    <citation type="submission" date="2019-11" db="EMBL/GenBank/DDBJ databases">
        <title>Paenibacillus monticola sp. nov., a novel PGPR strain isolated from mountain sample in China.</title>
        <authorList>
            <person name="Zhao Q."/>
            <person name="Li H.-P."/>
            <person name="Zhang J.-L."/>
        </authorList>
    </citation>
    <scope>NUCLEOTIDE SEQUENCE [LARGE SCALE GENOMIC DNA]</scope>
    <source>
        <strain evidence="2 3">LC-T2</strain>
    </source>
</reference>
<dbReference type="AlphaFoldDB" id="A0A7X2H3L9"/>
<dbReference type="Proteomes" id="UP000463051">
    <property type="component" value="Unassembled WGS sequence"/>
</dbReference>
<sequence>MKISKYLSYMLKDFLIASGFLTVIAAIVLALSSSGTIQASLLGQIVLIAAAFTCFKYALVNTHELGKKAGIISFYVCFIMADVFLILWLWFFSSRQIFDRDLLLSYTVVILLVKGVVFTMMHMDGQNEAKQLNQKLSEYKNSEDKRLV</sequence>
<keyword evidence="1" id="KW-0472">Membrane</keyword>
<organism evidence="2 3">
    <name type="scientific">Paenibacillus monticola</name>
    <dbReference type="NCBI Taxonomy" id="2666075"/>
    <lineage>
        <taxon>Bacteria</taxon>
        <taxon>Bacillati</taxon>
        <taxon>Bacillota</taxon>
        <taxon>Bacilli</taxon>
        <taxon>Bacillales</taxon>
        <taxon>Paenibacillaceae</taxon>
        <taxon>Paenibacillus</taxon>
    </lineage>
</organism>
<dbReference type="EMBL" id="WJXB01000002">
    <property type="protein sequence ID" value="MRN52947.1"/>
    <property type="molecule type" value="Genomic_DNA"/>
</dbReference>
<feature type="transmembrane region" description="Helical" evidence="1">
    <location>
        <begin position="40"/>
        <end position="59"/>
    </location>
</feature>
<keyword evidence="1" id="KW-0812">Transmembrane</keyword>
<protein>
    <submittedName>
        <fullName evidence="2">DUF3021 domain-containing protein</fullName>
    </submittedName>
</protein>
<feature type="transmembrane region" description="Helical" evidence="1">
    <location>
        <begin position="71"/>
        <end position="91"/>
    </location>
</feature>
<evidence type="ECO:0000313" key="3">
    <source>
        <dbReference type="Proteomes" id="UP000463051"/>
    </source>
</evidence>